<dbReference type="GO" id="GO:0005886">
    <property type="term" value="C:plasma membrane"/>
    <property type="evidence" value="ECO:0007669"/>
    <property type="project" value="UniProtKB-SubCell"/>
</dbReference>
<name>A0A1I2HKL6_9ACTN</name>
<keyword evidence="5" id="KW-0808">Transferase</keyword>
<dbReference type="PRINTS" id="PR00344">
    <property type="entry name" value="BCTRLSENSOR"/>
</dbReference>
<dbReference type="GO" id="GO:0000155">
    <property type="term" value="F:phosphorelay sensor kinase activity"/>
    <property type="evidence" value="ECO:0007669"/>
    <property type="project" value="InterPro"/>
</dbReference>
<dbReference type="SUPFAM" id="SSF55874">
    <property type="entry name" value="ATPase domain of HSP90 chaperone/DNA topoisomerase II/histidine kinase"/>
    <property type="match status" value="1"/>
</dbReference>
<reference evidence="13 14" key="1">
    <citation type="submission" date="2016-10" db="EMBL/GenBank/DDBJ databases">
        <authorList>
            <person name="de Groot N.N."/>
        </authorList>
    </citation>
    <scope>NUCLEOTIDE SEQUENCE [LARGE SCALE GENOMIC DNA]</scope>
    <source>
        <strain evidence="13 14">DSM 43019</strain>
    </source>
</reference>
<dbReference type="CDD" id="cd00075">
    <property type="entry name" value="HATPase"/>
    <property type="match status" value="1"/>
</dbReference>
<dbReference type="CDD" id="cd00082">
    <property type="entry name" value="HisKA"/>
    <property type="match status" value="1"/>
</dbReference>
<evidence type="ECO:0000256" key="1">
    <source>
        <dbReference type="ARBA" id="ARBA00000085"/>
    </source>
</evidence>
<comment type="subcellular location">
    <subcellularLocation>
        <location evidence="2">Cell membrane</location>
    </subcellularLocation>
</comment>
<dbReference type="SUPFAM" id="SSF47384">
    <property type="entry name" value="Homodimeric domain of signal transducing histidine kinase"/>
    <property type="match status" value="1"/>
</dbReference>
<dbReference type="InterPro" id="IPR005467">
    <property type="entry name" value="His_kinase_dom"/>
</dbReference>
<evidence type="ECO:0000256" key="2">
    <source>
        <dbReference type="ARBA" id="ARBA00004236"/>
    </source>
</evidence>
<dbReference type="InterPro" id="IPR036890">
    <property type="entry name" value="HATPase_C_sf"/>
</dbReference>
<dbReference type="Gene3D" id="3.30.565.10">
    <property type="entry name" value="Histidine kinase-like ATPase, C-terminal domain"/>
    <property type="match status" value="1"/>
</dbReference>
<dbReference type="Gene3D" id="1.10.287.130">
    <property type="match status" value="1"/>
</dbReference>
<evidence type="ECO:0000313" key="13">
    <source>
        <dbReference type="EMBL" id="SFF30222.1"/>
    </source>
</evidence>
<keyword evidence="14" id="KW-1185">Reference proteome</keyword>
<gene>
    <name evidence="13" type="ORF">SAMN05421541_108284</name>
</gene>
<dbReference type="PROSITE" id="PS50109">
    <property type="entry name" value="HIS_KIN"/>
    <property type="match status" value="1"/>
</dbReference>
<sequence length="605" mass="63459">MARPRSSLVLRLLAVSAVVSMLSVAATAWLTVRATTSAIRQQPGRVLVDDARIYDTLIGYAATHRDWTGAGPLVESLAANTGRRIVITDRDRRTLLASPAATDAGPLPAEASAPLDALAVDALVSPGGVDQRAVGPFLLPDTERAALGTLAADALSCLRGHPATPAAPTRAVPAAAQAEIVYRPSGRPDVRTSDGEPGVCAGQLRALAEPTGTEEAALDRLRTLTNACLTRQGMAAVAITLDGGWVTTRSDSRSAEYGRSVESCLAGAKREQLTGYVAPAAWLFLLDADATRDTRHFDLSPAGRARIAGVTALVLLAAIGVTVLVGRRLVRPLHELTAAAGRMRAGEVTTRVEVRGHDEIARLGSAFNAMAEQRRHVEELRRAMVNDIAHEMRSPLTNIRGWLEAADEGVVPLDAELVSSLLEEAVLLQHVIDDLRDLAAADAGELRLTLRPVDVGELLHAAVSGVAPGRVTLLVSADGAGSCTADPIRLRQAVGNLVGNAVRHTPAGGTVTVHARREADQLVIDVTDTGPGIPVDQQALVFERFWRAEKSRSRQTGGSGLGLPIVRKLVEAHGGTVTLVSTPGHGATFTLRLPASPDPAGQTVS</sequence>
<accession>A0A1I2HKL6</accession>
<dbReference type="RefSeq" id="WP_093617177.1">
    <property type="nucleotide sequence ID" value="NZ_BOMT01000001.1"/>
</dbReference>
<keyword evidence="6" id="KW-0812">Transmembrane</keyword>
<keyword evidence="9" id="KW-0902">Two-component regulatory system</keyword>
<evidence type="ECO:0000256" key="8">
    <source>
        <dbReference type="ARBA" id="ARBA00022989"/>
    </source>
</evidence>
<dbReference type="EMBL" id="FONV01000008">
    <property type="protein sequence ID" value="SFF30222.1"/>
    <property type="molecule type" value="Genomic_DNA"/>
</dbReference>
<dbReference type="InterPro" id="IPR050736">
    <property type="entry name" value="Sensor_HK_Regulatory"/>
</dbReference>
<keyword evidence="10" id="KW-0732">Signal</keyword>
<dbReference type="PANTHER" id="PTHR43711">
    <property type="entry name" value="TWO-COMPONENT HISTIDINE KINASE"/>
    <property type="match status" value="1"/>
</dbReference>
<dbReference type="SMART" id="SM00388">
    <property type="entry name" value="HisKA"/>
    <property type="match status" value="1"/>
</dbReference>
<evidence type="ECO:0000256" key="6">
    <source>
        <dbReference type="ARBA" id="ARBA00022692"/>
    </source>
</evidence>
<organism evidence="13 14">
    <name type="scientific">Actinoplanes philippinensis</name>
    <dbReference type="NCBI Taxonomy" id="35752"/>
    <lineage>
        <taxon>Bacteria</taxon>
        <taxon>Bacillati</taxon>
        <taxon>Actinomycetota</taxon>
        <taxon>Actinomycetes</taxon>
        <taxon>Micromonosporales</taxon>
        <taxon>Micromonosporaceae</taxon>
        <taxon>Actinoplanes</taxon>
    </lineage>
</organism>
<feature type="chain" id="PRO_5038676024" description="histidine kinase" evidence="10">
    <location>
        <begin position="26"/>
        <end position="605"/>
    </location>
</feature>
<evidence type="ECO:0000256" key="10">
    <source>
        <dbReference type="SAM" id="SignalP"/>
    </source>
</evidence>
<evidence type="ECO:0000259" key="11">
    <source>
        <dbReference type="PROSITE" id="PS50109"/>
    </source>
</evidence>
<keyword evidence="4" id="KW-0597">Phosphoprotein</keyword>
<dbReference type="Pfam" id="PF00672">
    <property type="entry name" value="HAMP"/>
    <property type="match status" value="1"/>
</dbReference>
<keyword evidence="8" id="KW-0472">Membrane</keyword>
<dbReference type="OrthoDB" id="9786919at2"/>
<dbReference type="CDD" id="cd06225">
    <property type="entry name" value="HAMP"/>
    <property type="match status" value="1"/>
</dbReference>
<dbReference type="InterPro" id="IPR003660">
    <property type="entry name" value="HAMP_dom"/>
</dbReference>
<keyword evidence="8" id="KW-1133">Transmembrane helix</keyword>
<dbReference type="FunFam" id="3.30.565.10:FF:000006">
    <property type="entry name" value="Sensor histidine kinase WalK"/>
    <property type="match status" value="1"/>
</dbReference>
<dbReference type="SUPFAM" id="SSF158472">
    <property type="entry name" value="HAMP domain-like"/>
    <property type="match status" value="1"/>
</dbReference>
<evidence type="ECO:0000256" key="4">
    <source>
        <dbReference type="ARBA" id="ARBA00022553"/>
    </source>
</evidence>
<feature type="domain" description="HAMP" evidence="12">
    <location>
        <begin position="327"/>
        <end position="379"/>
    </location>
</feature>
<feature type="domain" description="Histidine kinase" evidence="11">
    <location>
        <begin position="387"/>
        <end position="597"/>
    </location>
</feature>
<dbReference type="InterPro" id="IPR036097">
    <property type="entry name" value="HisK_dim/P_sf"/>
</dbReference>
<comment type="catalytic activity">
    <reaction evidence="1">
        <text>ATP + protein L-histidine = ADP + protein N-phospho-L-histidine.</text>
        <dbReference type="EC" id="2.7.13.3"/>
    </reaction>
</comment>
<evidence type="ECO:0000256" key="5">
    <source>
        <dbReference type="ARBA" id="ARBA00022679"/>
    </source>
</evidence>
<dbReference type="InterPro" id="IPR003661">
    <property type="entry name" value="HisK_dim/P_dom"/>
</dbReference>
<dbReference type="Gene3D" id="6.10.340.10">
    <property type="match status" value="1"/>
</dbReference>
<evidence type="ECO:0000256" key="3">
    <source>
        <dbReference type="ARBA" id="ARBA00012438"/>
    </source>
</evidence>
<feature type="signal peptide" evidence="10">
    <location>
        <begin position="1"/>
        <end position="25"/>
    </location>
</feature>
<keyword evidence="7 13" id="KW-0418">Kinase</keyword>
<proteinExistence type="predicted"/>
<protein>
    <recommendedName>
        <fullName evidence="3">histidine kinase</fullName>
        <ecNumber evidence="3">2.7.13.3</ecNumber>
    </recommendedName>
</protein>
<evidence type="ECO:0000256" key="7">
    <source>
        <dbReference type="ARBA" id="ARBA00022777"/>
    </source>
</evidence>
<dbReference type="Pfam" id="PF02518">
    <property type="entry name" value="HATPase_c"/>
    <property type="match status" value="1"/>
</dbReference>
<dbReference type="PROSITE" id="PS50885">
    <property type="entry name" value="HAMP"/>
    <property type="match status" value="1"/>
</dbReference>
<dbReference type="SMART" id="SM00387">
    <property type="entry name" value="HATPase_c"/>
    <property type="match status" value="1"/>
</dbReference>
<dbReference type="EC" id="2.7.13.3" evidence="3"/>
<dbReference type="Pfam" id="PF00512">
    <property type="entry name" value="HisKA"/>
    <property type="match status" value="1"/>
</dbReference>
<dbReference type="InterPro" id="IPR003594">
    <property type="entry name" value="HATPase_dom"/>
</dbReference>
<dbReference type="Proteomes" id="UP000199645">
    <property type="component" value="Unassembled WGS sequence"/>
</dbReference>
<dbReference type="PANTHER" id="PTHR43711:SF1">
    <property type="entry name" value="HISTIDINE KINASE 1"/>
    <property type="match status" value="1"/>
</dbReference>
<dbReference type="SMART" id="SM00304">
    <property type="entry name" value="HAMP"/>
    <property type="match status" value="1"/>
</dbReference>
<evidence type="ECO:0000313" key="14">
    <source>
        <dbReference type="Proteomes" id="UP000199645"/>
    </source>
</evidence>
<dbReference type="InterPro" id="IPR004358">
    <property type="entry name" value="Sig_transdc_His_kin-like_C"/>
</dbReference>
<evidence type="ECO:0000256" key="9">
    <source>
        <dbReference type="ARBA" id="ARBA00023012"/>
    </source>
</evidence>
<dbReference type="STRING" id="35752.SAMN05421541_108284"/>
<evidence type="ECO:0000259" key="12">
    <source>
        <dbReference type="PROSITE" id="PS50885"/>
    </source>
</evidence>
<dbReference type="AlphaFoldDB" id="A0A1I2HKL6"/>